<dbReference type="AlphaFoldDB" id="A0AAD4WES0"/>
<name>A0AAD4WES0_PRUDU</name>
<accession>A0AAD4WES0</accession>
<organism evidence="2 3">
    <name type="scientific">Prunus dulcis</name>
    <name type="common">Almond</name>
    <name type="synonym">Amygdalus dulcis</name>
    <dbReference type="NCBI Taxonomy" id="3755"/>
    <lineage>
        <taxon>Eukaryota</taxon>
        <taxon>Viridiplantae</taxon>
        <taxon>Streptophyta</taxon>
        <taxon>Embryophyta</taxon>
        <taxon>Tracheophyta</taxon>
        <taxon>Spermatophyta</taxon>
        <taxon>Magnoliopsida</taxon>
        <taxon>eudicotyledons</taxon>
        <taxon>Gunneridae</taxon>
        <taxon>Pentapetalae</taxon>
        <taxon>rosids</taxon>
        <taxon>fabids</taxon>
        <taxon>Rosales</taxon>
        <taxon>Rosaceae</taxon>
        <taxon>Amygdaloideae</taxon>
        <taxon>Amygdaleae</taxon>
        <taxon>Prunus</taxon>
    </lineage>
</organism>
<sequence length="159" mass="17778">MDARCAIYSTSPPLRLVDVGSHTRALGLVQSAVSDQIFHRIVNEETSKGAWDILKQEFRGDKQKVNYANQIEETGTLFYACYVVTDVKLNNSWYFDSGCSNHMTGDERLLVDIRRDVNSKVKMGTVETVQVAGKGTLVIDTKAGRKHIQEVMLLPGLEE</sequence>
<evidence type="ECO:0000313" key="2">
    <source>
        <dbReference type="EMBL" id="KAI5341771.1"/>
    </source>
</evidence>
<evidence type="ECO:0000259" key="1">
    <source>
        <dbReference type="Pfam" id="PF22936"/>
    </source>
</evidence>
<keyword evidence="3" id="KW-1185">Reference proteome</keyword>
<comment type="caution">
    <text evidence="2">The sequence shown here is derived from an EMBL/GenBank/DDBJ whole genome shotgun (WGS) entry which is preliminary data.</text>
</comment>
<evidence type="ECO:0000313" key="3">
    <source>
        <dbReference type="Proteomes" id="UP001054821"/>
    </source>
</evidence>
<protein>
    <recommendedName>
        <fullName evidence="1">Retrovirus-related Pol polyprotein from transposon TNT 1-94-like beta-barrel domain-containing protein</fullName>
    </recommendedName>
</protein>
<dbReference type="EMBL" id="JAJFAZ020000002">
    <property type="protein sequence ID" value="KAI5341771.1"/>
    <property type="molecule type" value="Genomic_DNA"/>
</dbReference>
<dbReference type="Pfam" id="PF22936">
    <property type="entry name" value="Pol_BBD"/>
    <property type="match status" value="1"/>
</dbReference>
<reference evidence="2 3" key="1">
    <citation type="journal article" date="2022" name="G3 (Bethesda)">
        <title>Whole-genome sequence and methylome profiling of the almond [Prunus dulcis (Mill.) D.A. Webb] cultivar 'Nonpareil'.</title>
        <authorList>
            <person name="D'Amico-Willman K.M."/>
            <person name="Ouma W.Z."/>
            <person name="Meulia T."/>
            <person name="Sideli G.M."/>
            <person name="Gradziel T.M."/>
            <person name="Fresnedo-Ramirez J."/>
        </authorList>
    </citation>
    <scope>NUCLEOTIDE SEQUENCE [LARGE SCALE GENOMIC DNA]</scope>
    <source>
        <strain evidence="2">Clone GOH B32 T37-40</strain>
    </source>
</reference>
<dbReference type="InterPro" id="IPR054722">
    <property type="entry name" value="PolX-like_BBD"/>
</dbReference>
<dbReference type="Proteomes" id="UP001054821">
    <property type="component" value="Chromosome 2"/>
</dbReference>
<proteinExistence type="predicted"/>
<feature type="domain" description="Retrovirus-related Pol polyprotein from transposon TNT 1-94-like beta-barrel" evidence="1">
    <location>
        <begin position="93"/>
        <end position="158"/>
    </location>
</feature>
<gene>
    <name evidence="2" type="ORF">L3X38_009646</name>
</gene>